<reference evidence="1" key="1">
    <citation type="submission" date="2019-03" db="EMBL/GenBank/DDBJ databases">
        <title>Single cell metagenomics reveals metabolic interactions within the superorganism composed of flagellate Streblomastix strix and complex community of Bacteroidetes bacteria on its surface.</title>
        <authorList>
            <person name="Treitli S.C."/>
            <person name="Kolisko M."/>
            <person name="Husnik F."/>
            <person name="Keeling P."/>
            <person name="Hampl V."/>
        </authorList>
    </citation>
    <scope>NUCLEOTIDE SEQUENCE</scope>
    <source>
        <strain evidence="1">STM</strain>
    </source>
</reference>
<dbReference type="EMBL" id="SNRY01007891">
    <property type="protein sequence ID" value="KAA6309547.1"/>
    <property type="molecule type" value="Genomic_DNA"/>
</dbReference>
<comment type="caution">
    <text evidence="1">The sequence shown here is derived from an EMBL/GenBank/DDBJ whole genome shotgun (WGS) entry which is preliminary data.</text>
</comment>
<name>A0A5J4PJ89_9ZZZZ</name>
<gene>
    <name evidence="1" type="ORF">EZS27_038979</name>
</gene>
<evidence type="ECO:0000313" key="1">
    <source>
        <dbReference type="EMBL" id="KAA6309547.1"/>
    </source>
</evidence>
<proteinExistence type="predicted"/>
<protein>
    <submittedName>
        <fullName evidence="1">Uncharacterized protein</fullName>
    </submittedName>
</protein>
<accession>A0A5J4PJ89</accession>
<sequence>MHGYSARMEQMYADERKERFREKRRFTESIKRKIIRELTEDQWSPEQIVGKARKKGNPWLVMSVFISLSETIK</sequence>
<dbReference type="AlphaFoldDB" id="A0A5J4PJ89"/>
<organism evidence="1">
    <name type="scientific">termite gut metagenome</name>
    <dbReference type="NCBI Taxonomy" id="433724"/>
    <lineage>
        <taxon>unclassified sequences</taxon>
        <taxon>metagenomes</taxon>
        <taxon>organismal metagenomes</taxon>
    </lineage>
</organism>